<dbReference type="PANTHER" id="PTHR39515">
    <property type="entry name" value="CONSERVED PROTEIN"/>
    <property type="match status" value="1"/>
</dbReference>
<dbReference type="InterPro" id="IPR052526">
    <property type="entry name" value="HTH-type_Bedaq_tolerance"/>
</dbReference>
<proteinExistence type="predicted"/>
<dbReference type="Proteomes" id="UP000282674">
    <property type="component" value="Unassembled WGS sequence"/>
</dbReference>
<name>A0A3M2M1X6_9ACTN</name>
<dbReference type="EMBL" id="RFFG01000024">
    <property type="protein sequence ID" value="RMI43669.1"/>
    <property type="molecule type" value="Genomic_DNA"/>
</dbReference>
<evidence type="ECO:0000313" key="3">
    <source>
        <dbReference type="Proteomes" id="UP000282674"/>
    </source>
</evidence>
<sequence length="153" mass="16685">MERSAGEAPDQVGETAVRAAREVRVVFSRLRRRLREIGGNGLLTPSQASVLSRLGQGEVMTASELAAAEGVRPQSMAATVAALEELGVVRRDADPHDGRRQLVSLSEGGHDFIAGSRQAREEWMARTLQHDFTEAERRTLIEALALLDRLAQS</sequence>
<dbReference type="OrthoDB" id="3215377at2"/>
<organism evidence="2 3">
    <name type="scientific">Actinomadura harenae</name>
    <dbReference type="NCBI Taxonomy" id="2483351"/>
    <lineage>
        <taxon>Bacteria</taxon>
        <taxon>Bacillati</taxon>
        <taxon>Actinomycetota</taxon>
        <taxon>Actinomycetes</taxon>
        <taxon>Streptosporangiales</taxon>
        <taxon>Thermomonosporaceae</taxon>
        <taxon>Actinomadura</taxon>
    </lineage>
</organism>
<comment type="caution">
    <text evidence="2">The sequence shown here is derived from an EMBL/GenBank/DDBJ whole genome shotgun (WGS) entry which is preliminary data.</text>
</comment>
<dbReference type="InterPro" id="IPR036388">
    <property type="entry name" value="WH-like_DNA-bd_sf"/>
</dbReference>
<dbReference type="PANTHER" id="PTHR39515:SF2">
    <property type="entry name" value="HTH-TYPE TRANSCRIPTIONAL REGULATOR RV0880"/>
    <property type="match status" value="1"/>
</dbReference>
<accession>A0A3M2M1X6</accession>
<evidence type="ECO:0000259" key="1">
    <source>
        <dbReference type="PROSITE" id="PS50995"/>
    </source>
</evidence>
<dbReference type="SUPFAM" id="SSF46785">
    <property type="entry name" value="Winged helix' DNA-binding domain"/>
    <property type="match status" value="1"/>
</dbReference>
<dbReference type="InterPro" id="IPR000835">
    <property type="entry name" value="HTH_MarR-typ"/>
</dbReference>
<dbReference type="PROSITE" id="PS50995">
    <property type="entry name" value="HTH_MARR_2"/>
    <property type="match status" value="1"/>
</dbReference>
<reference evidence="2 3" key="1">
    <citation type="submission" date="2018-10" db="EMBL/GenBank/DDBJ databases">
        <title>Isolation from soil.</title>
        <authorList>
            <person name="Hu J."/>
        </authorList>
    </citation>
    <scope>NUCLEOTIDE SEQUENCE [LARGE SCALE GENOMIC DNA]</scope>
    <source>
        <strain evidence="2 3">NEAU-Ht49</strain>
    </source>
</reference>
<dbReference type="GO" id="GO:0003700">
    <property type="term" value="F:DNA-binding transcription factor activity"/>
    <property type="evidence" value="ECO:0007669"/>
    <property type="project" value="InterPro"/>
</dbReference>
<dbReference type="Pfam" id="PF12802">
    <property type="entry name" value="MarR_2"/>
    <property type="match status" value="1"/>
</dbReference>
<dbReference type="Gene3D" id="1.10.10.10">
    <property type="entry name" value="Winged helix-like DNA-binding domain superfamily/Winged helix DNA-binding domain"/>
    <property type="match status" value="1"/>
</dbReference>
<evidence type="ECO:0000313" key="2">
    <source>
        <dbReference type="EMBL" id="RMI43669.1"/>
    </source>
</evidence>
<gene>
    <name evidence="2" type="ORF">EBO15_15665</name>
</gene>
<dbReference type="SMART" id="SM00347">
    <property type="entry name" value="HTH_MARR"/>
    <property type="match status" value="1"/>
</dbReference>
<dbReference type="Gene3D" id="1.10.287.100">
    <property type="match status" value="1"/>
</dbReference>
<dbReference type="RefSeq" id="WP_122195127.1">
    <property type="nucleotide sequence ID" value="NZ_JBHSKC010000008.1"/>
</dbReference>
<dbReference type="AlphaFoldDB" id="A0A3M2M1X6"/>
<dbReference type="InterPro" id="IPR036390">
    <property type="entry name" value="WH_DNA-bd_sf"/>
</dbReference>
<protein>
    <submittedName>
        <fullName evidence="2">MarR family transcriptional regulator</fullName>
    </submittedName>
</protein>
<keyword evidence="3" id="KW-1185">Reference proteome</keyword>
<feature type="domain" description="HTH marR-type" evidence="1">
    <location>
        <begin position="9"/>
        <end position="149"/>
    </location>
</feature>